<dbReference type="InterPro" id="IPR004167">
    <property type="entry name" value="PSBD"/>
</dbReference>
<evidence type="ECO:0000256" key="4">
    <source>
        <dbReference type="ARBA" id="ARBA00007317"/>
    </source>
</evidence>
<proteinExistence type="inferred from homology"/>
<dbReference type="Gene3D" id="4.10.320.10">
    <property type="entry name" value="E3-binding domain"/>
    <property type="match status" value="1"/>
</dbReference>
<dbReference type="AlphaFoldDB" id="A0A2R4WF97"/>
<evidence type="ECO:0000256" key="10">
    <source>
        <dbReference type="RuleBase" id="RU003423"/>
    </source>
</evidence>
<accession>A0A2R4WF97</accession>
<evidence type="ECO:0000259" key="12">
    <source>
        <dbReference type="PROSITE" id="PS50968"/>
    </source>
</evidence>
<dbReference type="CDD" id="cd06849">
    <property type="entry name" value="lipoyl_domain"/>
    <property type="match status" value="1"/>
</dbReference>
<evidence type="ECO:0000313" key="15">
    <source>
        <dbReference type="Proteomes" id="UP000244755"/>
    </source>
</evidence>
<evidence type="ECO:0000256" key="11">
    <source>
        <dbReference type="SAM" id="MobiDB-lite"/>
    </source>
</evidence>
<evidence type="ECO:0000256" key="3">
    <source>
        <dbReference type="ARBA" id="ARBA00005145"/>
    </source>
</evidence>
<dbReference type="InterPro" id="IPR011053">
    <property type="entry name" value="Single_hybrid_motif"/>
</dbReference>
<keyword evidence="15" id="KW-1185">Reference proteome</keyword>
<feature type="compositionally biased region" description="Pro residues" evidence="11">
    <location>
        <begin position="139"/>
        <end position="154"/>
    </location>
</feature>
<gene>
    <name evidence="14" type="ORF">DA075_04160</name>
</gene>
<keyword evidence="8 10" id="KW-0012">Acyltransferase</keyword>
<dbReference type="SUPFAM" id="SSF52777">
    <property type="entry name" value="CoA-dependent acyltransferases"/>
    <property type="match status" value="1"/>
</dbReference>
<dbReference type="Proteomes" id="UP000244755">
    <property type="component" value="Chromosome 1"/>
</dbReference>
<keyword evidence="7 10" id="KW-0450">Lipoyl</keyword>
<dbReference type="PROSITE" id="PS00189">
    <property type="entry name" value="LIPOYL"/>
    <property type="match status" value="1"/>
</dbReference>
<evidence type="ECO:0000259" key="13">
    <source>
        <dbReference type="PROSITE" id="PS51826"/>
    </source>
</evidence>
<evidence type="ECO:0000256" key="7">
    <source>
        <dbReference type="ARBA" id="ARBA00022823"/>
    </source>
</evidence>
<feature type="compositionally biased region" description="Low complexity" evidence="11">
    <location>
        <begin position="122"/>
        <end position="138"/>
    </location>
</feature>
<comment type="similarity">
    <text evidence="4 10">Belongs to the 2-oxoacid dehydrogenase family.</text>
</comment>
<dbReference type="InterPro" id="IPR050743">
    <property type="entry name" value="2-oxoacid_DH_E2_comp"/>
</dbReference>
<dbReference type="InterPro" id="IPR000089">
    <property type="entry name" value="Biotin_lipoyl"/>
</dbReference>
<dbReference type="InterPro" id="IPR001078">
    <property type="entry name" value="2-oxoacid_DH_actylTfrase"/>
</dbReference>
<evidence type="ECO:0000256" key="9">
    <source>
        <dbReference type="ARBA" id="ARBA00052761"/>
    </source>
</evidence>
<dbReference type="GO" id="GO:0031405">
    <property type="term" value="F:lipoic acid binding"/>
    <property type="evidence" value="ECO:0007669"/>
    <property type="project" value="TreeGrafter"/>
</dbReference>
<feature type="domain" description="Lipoyl-binding" evidence="12">
    <location>
        <begin position="3"/>
        <end position="78"/>
    </location>
</feature>
<evidence type="ECO:0000256" key="1">
    <source>
        <dbReference type="ARBA" id="ARBA00001938"/>
    </source>
</evidence>
<dbReference type="InterPro" id="IPR023213">
    <property type="entry name" value="CAT-like_dom_sf"/>
</dbReference>
<evidence type="ECO:0000313" key="14">
    <source>
        <dbReference type="EMBL" id="AWB20227.1"/>
    </source>
</evidence>
<dbReference type="PANTHER" id="PTHR43178">
    <property type="entry name" value="DIHYDROLIPOAMIDE ACETYLTRANSFERASE COMPONENT OF PYRUVATE DEHYDROGENASE COMPLEX"/>
    <property type="match status" value="1"/>
</dbReference>
<comment type="catalytic activity">
    <reaction evidence="9">
        <text>N(6)-[(R)-dihydrolipoyl]-L-lysyl-[protein] + succinyl-CoA = N(6)-[(R)-S(8)-succinyldihydrolipoyl]-L-lysyl-[protein] + CoA</text>
        <dbReference type="Rhea" id="RHEA:15213"/>
        <dbReference type="Rhea" id="RHEA-COMP:10475"/>
        <dbReference type="Rhea" id="RHEA-COMP:20092"/>
        <dbReference type="ChEBI" id="CHEBI:57287"/>
        <dbReference type="ChEBI" id="CHEBI:57292"/>
        <dbReference type="ChEBI" id="CHEBI:83100"/>
        <dbReference type="ChEBI" id="CHEBI:83120"/>
        <dbReference type="EC" id="2.3.1.61"/>
    </reaction>
</comment>
<comment type="pathway">
    <text evidence="3">Amino-acid degradation; L-lysine degradation via saccharopine pathway; glutaryl-CoA from L-lysine: step 6/6.</text>
</comment>
<reference evidence="14 15" key="1">
    <citation type="submission" date="2018-04" db="EMBL/GenBank/DDBJ databases">
        <title>Methylobacterium sp. PR1016A genome.</title>
        <authorList>
            <person name="Park W."/>
        </authorList>
    </citation>
    <scope>NUCLEOTIDE SEQUENCE [LARGE SCALE GENOMIC DNA]</scope>
    <source>
        <strain evidence="14 15">PR1016A</strain>
    </source>
</reference>
<keyword evidence="6 10" id="KW-0808">Transferase</keyword>
<dbReference type="Pfam" id="PF00364">
    <property type="entry name" value="Biotin_lipoyl"/>
    <property type="match status" value="1"/>
</dbReference>
<dbReference type="RefSeq" id="WP_099952139.1">
    <property type="nucleotide sequence ID" value="NZ_CP028843.1"/>
</dbReference>
<dbReference type="SUPFAM" id="SSF47005">
    <property type="entry name" value="Peripheral subunit-binding domain of 2-oxo acid dehydrogenase complex"/>
    <property type="match status" value="1"/>
</dbReference>
<dbReference type="GO" id="GO:0016407">
    <property type="term" value="F:acetyltransferase activity"/>
    <property type="evidence" value="ECO:0007669"/>
    <property type="project" value="TreeGrafter"/>
</dbReference>
<dbReference type="PROSITE" id="PS51826">
    <property type="entry name" value="PSBD"/>
    <property type="match status" value="1"/>
</dbReference>
<comment type="subunit">
    <text evidence="5">Forms a 24-polypeptide structural core with octahedral symmetry. Part of the 2-oxoglutarate dehydrogenase (OGDH) complex composed of E1 (2-oxoglutarate dehydrogenase), E2 (dihydrolipoamide succinyltransferase) and E3 (dihydrolipoamide dehydrogenase); the complex contains multiple copies of the three enzymatic components (E1, E2 and E3).</text>
</comment>
<evidence type="ECO:0000256" key="8">
    <source>
        <dbReference type="ARBA" id="ARBA00023315"/>
    </source>
</evidence>
<comment type="cofactor">
    <cofactor evidence="1 10">
        <name>(R)-lipoate</name>
        <dbReference type="ChEBI" id="CHEBI:83088"/>
    </cofactor>
</comment>
<dbReference type="EMBL" id="CP028843">
    <property type="protein sequence ID" value="AWB20227.1"/>
    <property type="molecule type" value="Genomic_DNA"/>
</dbReference>
<comment type="function">
    <text evidence="2">E2 component of the 2-oxoglutarate dehydrogenase (OGDH) complex which catalyzes the second step in the conversion of 2-oxoglutarate to succinyl-CoA and CO(2).</text>
</comment>
<evidence type="ECO:0000256" key="6">
    <source>
        <dbReference type="ARBA" id="ARBA00022679"/>
    </source>
</evidence>
<feature type="region of interest" description="Disordered" evidence="11">
    <location>
        <begin position="122"/>
        <end position="206"/>
    </location>
</feature>
<dbReference type="PANTHER" id="PTHR43178:SF5">
    <property type="entry name" value="LIPOAMIDE ACYLTRANSFERASE COMPONENT OF BRANCHED-CHAIN ALPHA-KETO ACID DEHYDROGENASE COMPLEX, MITOCHONDRIAL"/>
    <property type="match status" value="1"/>
</dbReference>
<dbReference type="KEGG" id="mee:DA075_04160"/>
<dbReference type="GO" id="GO:0005737">
    <property type="term" value="C:cytoplasm"/>
    <property type="evidence" value="ECO:0007669"/>
    <property type="project" value="TreeGrafter"/>
</dbReference>
<feature type="domain" description="Peripheral subunit-binding (PSBD)" evidence="13">
    <location>
        <begin position="173"/>
        <end position="210"/>
    </location>
</feature>
<dbReference type="SUPFAM" id="SSF51230">
    <property type="entry name" value="Single hybrid motif"/>
    <property type="match status" value="1"/>
</dbReference>
<name>A0A2R4WF97_9HYPH</name>
<dbReference type="FunFam" id="3.30.559.10:FF:000007">
    <property type="entry name" value="Dihydrolipoamide acetyltransferase component of pyruvate dehydrogenase complex"/>
    <property type="match status" value="1"/>
</dbReference>
<evidence type="ECO:0000256" key="2">
    <source>
        <dbReference type="ARBA" id="ARBA00004052"/>
    </source>
</evidence>
<dbReference type="PROSITE" id="PS50968">
    <property type="entry name" value="BIOTINYL_LIPOYL"/>
    <property type="match status" value="1"/>
</dbReference>
<dbReference type="Pfam" id="PF02817">
    <property type="entry name" value="E3_binding"/>
    <property type="match status" value="1"/>
</dbReference>
<sequence length="460" mass="48030">MGFRIVKLPDIGEGVAEAEVSAWHVKVGDVVREDQPLADVMTDKATVEIPSPVSGTVAALGAEAGQMLAVGAELVRLEVEGGESAPASVPEAGVAVAPEVAKAQDAAAGQPAAALVPAADGLEPAQPAPAPTSAAAPKPVEPPRPAPANPPAPRPAAAAPSSGPPRPSGEKPVASPAVRRRALDAGIDLRQVRGTGPAGRIGHDDLDAFLTAPPEEAAPAPAGRAPRTGVEEIKVIGLRRRIAQRMADAKRRVAHFSYVEEVDVTAVEELRTALNQRHGASRPKLTLIPFLVQALVRALPDFPQMNAHYDDEAEVIHRHAGIHVGIATQTPSGLMVPVLRHAETRDVWNAAAEVRRLADAARNGLAARDELSGSTITITSLGALGGIVTTPVINRPEVAIIGVNKQVMRPLWRDGAFVPRLTMNLSASFDHRVVDGYDAALFVQALKALLETPATLFMEA</sequence>
<dbReference type="OrthoDB" id="9805770at2"/>
<dbReference type="InterPro" id="IPR036625">
    <property type="entry name" value="E3-bd_dom_sf"/>
</dbReference>
<dbReference type="Gene3D" id="2.40.50.100">
    <property type="match status" value="1"/>
</dbReference>
<protein>
    <recommendedName>
        <fullName evidence="10">Dihydrolipoamide acetyltransferase component of pyruvate dehydrogenase complex</fullName>
        <ecNumber evidence="10">2.3.1.-</ecNumber>
    </recommendedName>
</protein>
<dbReference type="GO" id="GO:0004149">
    <property type="term" value="F:dihydrolipoyllysine-residue succinyltransferase activity"/>
    <property type="evidence" value="ECO:0007669"/>
    <property type="project" value="UniProtKB-EC"/>
</dbReference>
<evidence type="ECO:0000256" key="5">
    <source>
        <dbReference type="ARBA" id="ARBA00011666"/>
    </source>
</evidence>
<dbReference type="Pfam" id="PF00198">
    <property type="entry name" value="2-oxoacid_dh"/>
    <property type="match status" value="1"/>
</dbReference>
<dbReference type="Gene3D" id="3.30.559.10">
    <property type="entry name" value="Chloramphenicol acetyltransferase-like domain"/>
    <property type="match status" value="1"/>
</dbReference>
<dbReference type="EC" id="2.3.1.-" evidence="10"/>
<organism evidence="14 15">
    <name type="scientific">Methylobacterium currus</name>
    <dbReference type="NCBI Taxonomy" id="2051553"/>
    <lineage>
        <taxon>Bacteria</taxon>
        <taxon>Pseudomonadati</taxon>
        <taxon>Pseudomonadota</taxon>
        <taxon>Alphaproteobacteria</taxon>
        <taxon>Hyphomicrobiales</taxon>
        <taxon>Methylobacteriaceae</taxon>
        <taxon>Methylobacterium</taxon>
    </lineage>
</organism>
<dbReference type="InterPro" id="IPR003016">
    <property type="entry name" value="2-oxoA_DH_lipoyl-BS"/>
</dbReference>